<dbReference type="InterPro" id="IPR026170">
    <property type="entry name" value="FAM173A/B"/>
</dbReference>
<dbReference type="PANTHER" id="PTHR13610">
    <property type="entry name" value="METHYLTRANSFERASE DOMAIN-CONTAINING PROTEIN"/>
    <property type="match status" value="1"/>
</dbReference>
<dbReference type="Pfam" id="PF13649">
    <property type="entry name" value="Methyltransf_25"/>
    <property type="match status" value="1"/>
</dbReference>
<dbReference type="SUPFAM" id="SSF53335">
    <property type="entry name" value="S-adenosyl-L-methionine-dependent methyltransferases"/>
    <property type="match status" value="1"/>
</dbReference>
<comment type="similarity">
    <text evidence="1">Belongs to the ANT/ATPSC lysine N-methyltransferase family.</text>
</comment>
<evidence type="ECO:0000259" key="6">
    <source>
        <dbReference type="Pfam" id="PF13649"/>
    </source>
</evidence>
<evidence type="ECO:0000256" key="2">
    <source>
        <dbReference type="ARBA" id="ARBA00022603"/>
    </source>
</evidence>
<evidence type="ECO:0000256" key="5">
    <source>
        <dbReference type="SAM" id="MobiDB-lite"/>
    </source>
</evidence>
<feature type="region of interest" description="Disordered" evidence="5">
    <location>
        <begin position="1"/>
        <end position="25"/>
    </location>
</feature>
<evidence type="ECO:0000256" key="4">
    <source>
        <dbReference type="ARBA" id="ARBA00022691"/>
    </source>
</evidence>
<evidence type="ECO:0000256" key="3">
    <source>
        <dbReference type="ARBA" id="ARBA00022679"/>
    </source>
</evidence>
<dbReference type="InterPro" id="IPR041698">
    <property type="entry name" value="Methyltransf_25"/>
</dbReference>
<name>A0ABP1GA01_9CHLO</name>
<dbReference type="CDD" id="cd02440">
    <property type="entry name" value="AdoMet_MTases"/>
    <property type="match status" value="1"/>
</dbReference>
<proteinExistence type="inferred from homology"/>
<evidence type="ECO:0000256" key="1">
    <source>
        <dbReference type="ARBA" id="ARBA00010633"/>
    </source>
</evidence>
<feature type="domain" description="Methyltransferase" evidence="6">
    <location>
        <begin position="61"/>
        <end position="123"/>
    </location>
</feature>
<gene>
    <name evidence="7" type="primary">g11821</name>
    <name evidence="7" type="ORF">VP750_LOCUS10558</name>
</gene>
<sequence length="189" mass="20523">MSSRDEWKQHYDSSDDHADDDPFPKMLDGEAHNILGPYVATETTTVVKALRFAGVGPQDCIIDLGSGDGRFCVAAVQQFRARAAVGIEIDAELVRASQAHATACGVGSKARFTCADLTDPLLDVLTLAGDANPFTLAIVFLLPESEPLFERHVRRLYDGGVRILSLAFALTGLQLLKSERPLYLYGRDG</sequence>
<dbReference type="Proteomes" id="UP001497392">
    <property type="component" value="Unassembled WGS sequence"/>
</dbReference>
<keyword evidence="4" id="KW-0949">S-adenosyl-L-methionine</keyword>
<organism evidence="7 8">
    <name type="scientific">Coccomyxa viridis</name>
    <dbReference type="NCBI Taxonomy" id="1274662"/>
    <lineage>
        <taxon>Eukaryota</taxon>
        <taxon>Viridiplantae</taxon>
        <taxon>Chlorophyta</taxon>
        <taxon>core chlorophytes</taxon>
        <taxon>Trebouxiophyceae</taxon>
        <taxon>Trebouxiophyceae incertae sedis</taxon>
        <taxon>Coccomyxaceae</taxon>
        <taxon>Coccomyxa</taxon>
    </lineage>
</organism>
<evidence type="ECO:0000313" key="8">
    <source>
        <dbReference type="Proteomes" id="UP001497392"/>
    </source>
</evidence>
<dbReference type="Gene3D" id="3.40.50.150">
    <property type="entry name" value="Vaccinia Virus protein VP39"/>
    <property type="match status" value="1"/>
</dbReference>
<dbReference type="PANTHER" id="PTHR13610:SF11">
    <property type="entry name" value="METHYLTRANSFERASE DOMAIN-CONTAINING PROTEIN"/>
    <property type="match status" value="1"/>
</dbReference>
<dbReference type="InterPro" id="IPR029063">
    <property type="entry name" value="SAM-dependent_MTases_sf"/>
</dbReference>
<evidence type="ECO:0000313" key="7">
    <source>
        <dbReference type="EMBL" id="CAL5228652.1"/>
    </source>
</evidence>
<keyword evidence="8" id="KW-1185">Reference proteome</keyword>
<keyword evidence="3" id="KW-0808">Transferase</keyword>
<keyword evidence="2" id="KW-0489">Methyltransferase</keyword>
<dbReference type="EMBL" id="CAXHTA020000019">
    <property type="protein sequence ID" value="CAL5228652.1"/>
    <property type="molecule type" value="Genomic_DNA"/>
</dbReference>
<protein>
    <submittedName>
        <fullName evidence="7">G11821 protein</fullName>
    </submittedName>
</protein>
<reference evidence="7 8" key="1">
    <citation type="submission" date="2024-06" db="EMBL/GenBank/DDBJ databases">
        <authorList>
            <person name="Kraege A."/>
            <person name="Thomma B."/>
        </authorList>
    </citation>
    <scope>NUCLEOTIDE SEQUENCE [LARGE SCALE GENOMIC DNA]</scope>
</reference>
<comment type="caution">
    <text evidence="7">The sequence shown here is derived from an EMBL/GenBank/DDBJ whole genome shotgun (WGS) entry which is preliminary data.</text>
</comment>
<accession>A0ABP1GA01</accession>